<dbReference type="CDD" id="cd00761">
    <property type="entry name" value="Glyco_tranf_GTA_type"/>
    <property type="match status" value="1"/>
</dbReference>
<keyword evidence="3" id="KW-1185">Reference proteome</keyword>
<dbReference type="Pfam" id="PF00535">
    <property type="entry name" value="Glycos_transf_2"/>
    <property type="match status" value="1"/>
</dbReference>
<feature type="domain" description="Glycosyltransferase 2-like" evidence="1">
    <location>
        <begin position="6"/>
        <end position="124"/>
    </location>
</feature>
<evidence type="ECO:0000313" key="3">
    <source>
        <dbReference type="Proteomes" id="UP000289821"/>
    </source>
</evidence>
<reference evidence="2 3" key="1">
    <citation type="submission" date="2018-07" db="EMBL/GenBank/DDBJ databases">
        <title>Leeuwenhoekiella genomics.</title>
        <authorList>
            <person name="Tahon G."/>
            <person name="Willems A."/>
        </authorList>
    </citation>
    <scope>NUCLEOTIDE SEQUENCE [LARGE SCALE GENOMIC DNA]</scope>
    <source>
        <strain evidence="2 3">R-50232</strain>
    </source>
</reference>
<comment type="caution">
    <text evidence="2">The sequence shown here is derived from an EMBL/GenBank/DDBJ whole genome shotgun (WGS) entry which is preliminary data.</text>
</comment>
<evidence type="ECO:0000259" key="1">
    <source>
        <dbReference type="Pfam" id="PF00535"/>
    </source>
</evidence>
<dbReference type="Gene3D" id="3.90.550.10">
    <property type="entry name" value="Spore Coat Polysaccharide Biosynthesis Protein SpsA, Chain A"/>
    <property type="match status" value="1"/>
</dbReference>
<gene>
    <name evidence="2" type="ORF">DSM04_107103</name>
</gene>
<proteinExistence type="predicted"/>
<dbReference type="SUPFAM" id="SSF53448">
    <property type="entry name" value="Nucleotide-diphospho-sugar transferases"/>
    <property type="match status" value="1"/>
</dbReference>
<protein>
    <recommendedName>
        <fullName evidence="1">Glycosyltransferase 2-like domain-containing protein</fullName>
    </recommendedName>
</protein>
<accession>A0A4Q0NQJ2</accession>
<evidence type="ECO:0000313" key="2">
    <source>
        <dbReference type="EMBL" id="RXG12332.1"/>
    </source>
</evidence>
<dbReference type="InterPro" id="IPR001173">
    <property type="entry name" value="Glyco_trans_2-like"/>
</dbReference>
<dbReference type="Proteomes" id="UP000289821">
    <property type="component" value="Unassembled WGS sequence"/>
</dbReference>
<organism evidence="2 3">
    <name type="scientific">Leeuwenhoekiella aestuarii</name>
    <dbReference type="NCBI Taxonomy" id="2249426"/>
    <lineage>
        <taxon>Bacteria</taxon>
        <taxon>Pseudomonadati</taxon>
        <taxon>Bacteroidota</taxon>
        <taxon>Flavobacteriia</taxon>
        <taxon>Flavobacteriales</taxon>
        <taxon>Flavobacteriaceae</taxon>
        <taxon>Leeuwenhoekiella</taxon>
    </lineage>
</organism>
<dbReference type="InterPro" id="IPR029044">
    <property type="entry name" value="Nucleotide-diphossugar_trans"/>
</dbReference>
<dbReference type="GO" id="GO:0016758">
    <property type="term" value="F:hexosyltransferase activity"/>
    <property type="evidence" value="ECO:0007669"/>
    <property type="project" value="UniProtKB-ARBA"/>
</dbReference>
<dbReference type="RefSeq" id="WP_128762479.1">
    <property type="nucleotide sequence ID" value="NZ_QOVI01000007.1"/>
</dbReference>
<name>A0A4Q0NQJ2_9FLAO</name>
<dbReference type="PANTHER" id="PTHR22916:SF3">
    <property type="entry name" value="UDP-GLCNAC:BETAGAL BETA-1,3-N-ACETYLGLUCOSAMINYLTRANSFERASE-LIKE PROTEIN 1"/>
    <property type="match status" value="1"/>
</dbReference>
<dbReference type="AlphaFoldDB" id="A0A4Q0NQJ2"/>
<dbReference type="PANTHER" id="PTHR22916">
    <property type="entry name" value="GLYCOSYLTRANSFERASE"/>
    <property type="match status" value="1"/>
</dbReference>
<dbReference type="EMBL" id="QOVI01000007">
    <property type="protein sequence ID" value="RXG12332.1"/>
    <property type="molecule type" value="Genomic_DNA"/>
</dbReference>
<sequence>MNSLAVVIPYYKLKFFQHTLESLATQNNKSFTVYIGNDGSPENPIDTISIYNNRLSIKYAYFKNNLGNISLVEHWRRCIAMVNEEKYLMILGDDDVLEPDCIQEFYNIVDLIERENIHVVRYATRVIDASGISIRDIHYNTQYENSLTFFIKKLCGKARSSLSEYIFLSEKVKLSFVELPLAWYADDLLYLKASNFGVIYSINESKVNVRASLLSISGNKSLNKEKNIASNLFFYYLLTRYEDQFHIKERNLLFNKLEKSVINDKTNLELFFNLFRVYTKYGEFRRLIPFIKKAFKSIRF</sequence>